<name>A0ABD1RPJ3_9LAMI</name>
<evidence type="ECO:0000313" key="1">
    <source>
        <dbReference type="EMBL" id="KAL2490066.1"/>
    </source>
</evidence>
<dbReference type="EMBL" id="JBFOLJ010000012">
    <property type="protein sequence ID" value="KAL2490066.1"/>
    <property type="molecule type" value="Genomic_DNA"/>
</dbReference>
<comment type="caution">
    <text evidence="1">The sequence shown here is derived from an EMBL/GenBank/DDBJ whole genome shotgun (WGS) entry which is preliminary data.</text>
</comment>
<gene>
    <name evidence="1" type="ORF">Fot_43358</name>
</gene>
<dbReference type="Proteomes" id="UP001604277">
    <property type="component" value="Unassembled WGS sequence"/>
</dbReference>
<sequence>MQMPSENLSTPQCNVPVSQKQPTIENMLLTLYMPVKMINRMINKYGSHDVVGIKPVAPLISCTSKPKEEIRIFINGYGGHDNAGHESFIGPKPNLFALATSKSHMVAYPSASLDPFMYN</sequence>
<protein>
    <submittedName>
        <fullName evidence="1">Uncharacterized protein</fullName>
    </submittedName>
</protein>
<proteinExistence type="predicted"/>
<reference evidence="2" key="1">
    <citation type="submission" date="2024-07" db="EMBL/GenBank/DDBJ databases">
        <title>Two chromosome-level genome assemblies of Korean endemic species Abeliophyllum distichum and Forsythia ovata (Oleaceae).</title>
        <authorList>
            <person name="Jang H."/>
        </authorList>
    </citation>
    <scope>NUCLEOTIDE SEQUENCE [LARGE SCALE GENOMIC DNA]</scope>
</reference>
<dbReference type="AlphaFoldDB" id="A0ABD1RPJ3"/>
<accession>A0ABD1RPJ3</accession>
<keyword evidence="2" id="KW-1185">Reference proteome</keyword>
<evidence type="ECO:0000313" key="2">
    <source>
        <dbReference type="Proteomes" id="UP001604277"/>
    </source>
</evidence>
<organism evidence="1 2">
    <name type="scientific">Forsythia ovata</name>
    <dbReference type="NCBI Taxonomy" id="205694"/>
    <lineage>
        <taxon>Eukaryota</taxon>
        <taxon>Viridiplantae</taxon>
        <taxon>Streptophyta</taxon>
        <taxon>Embryophyta</taxon>
        <taxon>Tracheophyta</taxon>
        <taxon>Spermatophyta</taxon>
        <taxon>Magnoliopsida</taxon>
        <taxon>eudicotyledons</taxon>
        <taxon>Gunneridae</taxon>
        <taxon>Pentapetalae</taxon>
        <taxon>asterids</taxon>
        <taxon>lamiids</taxon>
        <taxon>Lamiales</taxon>
        <taxon>Oleaceae</taxon>
        <taxon>Forsythieae</taxon>
        <taxon>Forsythia</taxon>
    </lineage>
</organism>